<dbReference type="InterPro" id="IPR004299">
    <property type="entry name" value="MBOAT_fam"/>
</dbReference>
<comment type="caution">
    <text evidence="15">The sequence shown here is derived from an EMBL/GenBank/DDBJ whole genome shotgun (WGS) entry which is preliminary data.</text>
</comment>
<feature type="transmembrane region" description="Helical" evidence="14">
    <location>
        <begin position="352"/>
        <end position="370"/>
    </location>
</feature>
<keyword evidence="9 14" id="KW-1133">Transmembrane helix</keyword>
<sequence length="375" mass="42479">MELYASFDFFLYALLAGLGVSLAGRAAAWARLPLRYPLACLGLLTAALVFQQRPLQPLIVFAVHALALWLCRRKLIATRVAVVATMLPLLLVKTHALGWLGMLGLSFMTFRAVDVLLFAHGNERIHPVDYITYLFFPLTLLAGPMYRWRTFQADLHKGYAQVNMGHWRAGYEALLLGLIQKFAIAHLVWVAGLARVAPDDYSLRGVLLNTVLYSVYLYFDFAGYSNMALGLGKMFGLNLPANFNNPVLSRNPQDFWRRWHISLSEWLRDVVFMPIYKALSKDAFFSQHRYAAQNIGIFATLFCMGIWNGLQWHYIVSGIMFGSYSVIHNWLLRAARERPALQRWLATRPARLLGRALTLASAMLALYVFSGRSPV</sequence>
<name>A0A225M8D0_9BURK</name>
<evidence type="ECO:0000256" key="5">
    <source>
        <dbReference type="ARBA" id="ARBA00022475"/>
    </source>
</evidence>
<feature type="transmembrane region" description="Helical" evidence="14">
    <location>
        <begin position="130"/>
        <end position="148"/>
    </location>
</feature>
<dbReference type="EMBL" id="NJIH01000013">
    <property type="protein sequence ID" value="OWT55209.1"/>
    <property type="molecule type" value="Genomic_DNA"/>
</dbReference>
<feature type="transmembrane region" description="Helical" evidence="14">
    <location>
        <begin position="201"/>
        <end position="219"/>
    </location>
</feature>
<keyword evidence="7 14" id="KW-0812">Transmembrane</keyword>
<evidence type="ECO:0000256" key="2">
    <source>
        <dbReference type="ARBA" id="ARBA00005182"/>
    </source>
</evidence>
<keyword evidence="11 13" id="KW-0012">Acyltransferase</keyword>
<feature type="transmembrane region" description="Helical" evidence="14">
    <location>
        <begin position="83"/>
        <end position="110"/>
    </location>
</feature>
<dbReference type="PANTHER" id="PTHR13285:SF23">
    <property type="entry name" value="TEICHOIC ACID D-ALANYLTRANSFERASE"/>
    <property type="match status" value="1"/>
</dbReference>
<keyword evidence="6 13" id="KW-0808">Transferase</keyword>
<evidence type="ECO:0000256" key="4">
    <source>
        <dbReference type="ARBA" id="ARBA00016084"/>
    </source>
</evidence>
<gene>
    <name evidence="15" type="ORF">CEY11_21070</name>
</gene>
<feature type="transmembrane region" description="Helical" evidence="14">
    <location>
        <begin position="54"/>
        <end position="71"/>
    </location>
</feature>
<keyword evidence="8" id="KW-0016">Alginate biosynthesis</keyword>
<evidence type="ECO:0000256" key="10">
    <source>
        <dbReference type="ARBA" id="ARBA00023136"/>
    </source>
</evidence>
<evidence type="ECO:0000256" key="6">
    <source>
        <dbReference type="ARBA" id="ARBA00022679"/>
    </source>
</evidence>
<dbReference type="GO" id="GO:0005886">
    <property type="term" value="C:plasma membrane"/>
    <property type="evidence" value="ECO:0007669"/>
    <property type="project" value="UniProtKB-SubCell"/>
</dbReference>
<feature type="transmembrane region" description="Helical" evidence="14">
    <location>
        <begin position="169"/>
        <end position="189"/>
    </location>
</feature>
<dbReference type="PANTHER" id="PTHR13285">
    <property type="entry name" value="ACYLTRANSFERASE"/>
    <property type="match status" value="1"/>
</dbReference>
<keyword evidence="16" id="KW-1185">Reference proteome</keyword>
<feature type="transmembrane region" description="Helical" evidence="14">
    <location>
        <begin position="313"/>
        <end position="332"/>
    </location>
</feature>
<dbReference type="GO" id="GO:0016746">
    <property type="term" value="F:acyltransferase activity"/>
    <property type="evidence" value="ECO:0007669"/>
    <property type="project" value="UniProtKB-KW"/>
</dbReference>
<dbReference type="Proteomes" id="UP000214603">
    <property type="component" value="Unassembled WGS sequence"/>
</dbReference>
<keyword evidence="10 13" id="KW-0472">Membrane</keyword>
<dbReference type="OrthoDB" id="139172at2"/>
<evidence type="ECO:0000256" key="8">
    <source>
        <dbReference type="ARBA" id="ARBA00022841"/>
    </source>
</evidence>
<reference evidence="16" key="1">
    <citation type="submission" date="2017-06" db="EMBL/GenBank/DDBJ databases">
        <title>Herbaspirillum phytohormonus sp. nov., isolated from the root nodule of Robinia pseudoacacia in lead-zinc mine.</title>
        <authorList>
            <person name="Fan M."/>
            <person name="Lin Y."/>
        </authorList>
    </citation>
    <scope>NUCLEOTIDE SEQUENCE [LARGE SCALE GENOMIC DNA]</scope>
    <source>
        <strain evidence="16">SC-089</strain>
    </source>
</reference>
<dbReference type="InterPro" id="IPR051085">
    <property type="entry name" value="MB_O-acyltransferase"/>
</dbReference>
<evidence type="ECO:0000256" key="9">
    <source>
        <dbReference type="ARBA" id="ARBA00022989"/>
    </source>
</evidence>
<comment type="similarity">
    <text evidence="3 13">Belongs to the membrane-bound acyltransferase family.</text>
</comment>
<comment type="subcellular location">
    <subcellularLocation>
        <location evidence="1">Cell membrane</location>
        <topology evidence="1">Multi-pass membrane protein</topology>
    </subcellularLocation>
</comment>
<keyword evidence="5 13" id="KW-1003">Cell membrane</keyword>
<organism evidence="15 16">
    <name type="scientific">Candidimonas nitroreducens</name>
    <dbReference type="NCBI Taxonomy" id="683354"/>
    <lineage>
        <taxon>Bacteria</taxon>
        <taxon>Pseudomonadati</taxon>
        <taxon>Pseudomonadota</taxon>
        <taxon>Betaproteobacteria</taxon>
        <taxon>Burkholderiales</taxon>
        <taxon>Alcaligenaceae</taxon>
        <taxon>Candidimonas</taxon>
    </lineage>
</organism>
<evidence type="ECO:0000313" key="16">
    <source>
        <dbReference type="Proteomes" id="UP000214603"/>
    </source>
</evidence>
<evidence type="ECO:0000256" key="14">
    <source>
        <dbReference type="SAM" id="Phobius"/>
    </source>
</evidence>
<dbReference type="AlphaFoldDB" id="A0A225M8D0"/>
<accession>A0A225M8D0</accession>
<evidence type="ECO:0000256" key="13">
    <source>
        <dbReference type="PIRNR" id="PIRNR016636"/>
    </source>
</evidence>
<protein>
    <recommendedName>
        <fullName evidence="4">Probable alginate O-acetylase AlgI</fullName>
    </recommendedName>
    <alternativeName>
        <fullName evidence="12">Alginate biosynthesis protein AlgI</fullName>
    </alternativeName>
</protein>
<comment type="pathway">
    <text evidence="2">Glycan biosynthesis; alginate biosynthesis.</text>
</comment>
<dbReference type="GO" id="GO:0042121">
    <property type="term" value="P:alginic acid biosynthetic process"/>
    <property type="evidence" value="ECO:0007669"/>
    <property type="project" value="UniProtKB-KW"/>
</dbReference>
<dbReference type="RefSeq" id="WP_088605396.1">
    <property type="nucleotide sequence ID" value="NZ_NJIH01000013.1"/>
</dbReference>
<evidence type="ECO:0000256" key="11">
    <source>
        <dbReference type="ARBA" id="ARBA00023315"/>
    </source>
</evidence>
<evidence type="ECO:0000256" key="7">
    <source>
        <dbReference type="ARBA" id="ARBA00022692"/>
    </source>
</evidence>
<dbReference type="Pfam" id="PF03062">
    <property type="entry name" value="MBOAT"/>
    <property type="match status" value="1"/>
</dbReference>
<evidence type="ECO:0000313" key="15">
    <source>
        <dbReference type="EMBL" id="OWT55209.1"/>
    </source>
</evidence>
<dbReference type="PIRSF" id="PIRSF016636">
    <property type="entry name" value="AlgI_DltB"/>
    <property type="match status" value="1"/>
</dbReference>
<evidence type="ECO:0000256" key="3">
    <source>
        <dbReference type="ARBA" id="ARBA00010323"/>
    </source>
</evidence>
<evidence type="ECO:0000256" key="1">
    <source>
        <dbReference type="ARBA" id="ARBA00004651"/>
    </source>
</evidence>
<evidence type="ECO:0000256" key="12">
    <source>
        <dbReference type="ARBA" id="ARBA00031030"/>
    </source>
</evidence>
<proteinExistence type="inferred from homology"/>
<dbReference type="InterPro" id="IPR024194">
    <property type="entry name" value="Ac/AlaTfrase_AlgI/DltB"/>
</dbReference>